<keyword evidence="5 7" id="KW-0547">Nucleotide-binding</keyword>
<dbReference type="SUPFAM" id="SSF53244">
    <property type="entry name" value="MurD-like peptide ligases, peptide-binding domain"/>
    <property type="match status" value="1"/>
</dbReference>
<dbReference type="InterPro" id="IPR013221">
    <property type="entry name" value="Mur_ligase_cen"/>
</dbReference>
<dbReference type="SUPFAM" id="SSF53623">
    <property type="entry name" value="MurD-like peptide ligases, catalytic domain"/>
    <property type="match status" value="1"/>
</dbReference>
<dbReference type="InterPro" id="IPR004101">
    <property type="entry name" value="Mur_ligase_C"/>
</dbReference>
<dbReference type="Pfam" id="PF08245">
    <property type="entry name" value="Mur_ligase_M"/>
    <property type="match status" value="1"/>
</dbReference>
<keyword evidence="7 8" id="KW-0961">Cell wall biogenesis/degradation</keyword>
<dbReference type="GO" id="GO:0005737">
    <property type="term" value="C:cytoplasm"/>
    <property type="evidence" value="ECO:0007669"/>
    <property type="project" value="UniProtKB-SubCell"/>
</dbReference>
<feature type="binding site" evidence="7">
    <location>
        <begin position="149"/>
        <end position="155"/>
    </location>
    <ligand>
        <name>ATP</name>
        <dbReference type="ChEBI" id="CHEBI:30616"/>
    </ligand>
</feature>
<evidence type="ECO:0000259" key="10">
    <source>
        <dbReference type="Pfam" id="PF08245"/>
    </source>
</evidence>
<dbReference type="NCBIfam" id="TIGR01087">
    <property type="entry name" value="murD"/>
    <property type="match status" value="1"/>
</dbReference>
<dbReference type="EMBL" id="MGJL01000020">
    <property type="protein sequence ID" value="OGN07719.1"/>
    <property type="molecule type" value="Genomic_DNA"/>
</dbReference>
<dbReference type="GO" id="GO:0005524">
    <property type="term" value="F:ATP binding"/>
    <property type="evidence" value="ECO:0007669"/>
    <property type="project" value="UniProtKB-UniRule"/>
</dbReference>
<organism evidence="11 12">
    <name type="scientific">Candidatus Yanofskybacteria bacterium RIFCSPHIGHO2_01_FULL_45_42</name>
    <dbReference type="NCBI Taxonomy" id="1802671"/>
    <lineage>
        <taxon>Bacteria</taxon>
        <taxon>Candidatus Yanofskyibacteriota</taxon>
    </lineage>
</organism>
<keyword evidence="7 8" id="KW-0132">Cell division</keyword>
<accession>A0A1F8F615</accession>
<keyword evidence="7 8" id="KW-0133">Cell shape</keyword>
<evidence type="ECO:0000259" key="9">
    <source>
        <dbReference type="Pfam" id="PF02875"/>
    </source>
</evidence>
<dbReference type="HAMAP" id="MF_00639">
    <property type="entry name" value="MurD"/>
    <property type="match status" value="1"/>
</dbReference>
<dbReference type="Proteomes" id="UP000178023">
    <property type="component" value="Unassembled WGS sequence"/>
</dbReference>
<evidence type="ECO:0000256" key="4">
    <source>
        <dbReference type="ARBA" id="ARBA00022598"/>
    </source>
</evidence>
<keyword evidence="6 7" id="KW-0067">ATP-binding</keyword>
<keyword evidence="4 7" id="KW-0436">Ligase</keyword>
<evidence type="ECO:0000256" key="6">
    <source>
        <dbReference type="ARBA" id="ARBA00022840"/>
    </source>
</evidence>
<evidence type="ECO:0000256" key="2">
    <source>
        <dbReference type="ARBA" id="ARBA00004752"/>
    </source>
</evidence>
<evidence type="ECO:0000256" key="1">
    <source>
        <dbReference type="ARBA" id="ARBA00004496"/>
    </source>
</evidence>
<dbReference type="InterPro" id="IPR036615">
    <property type="entry name" value="Mur_ligase_C_dom_sf"/>
</dbReference>
<evidence type="ECO:0000256" key="8">
    <source>
        <dbReference type="RuleBase" id="RU003664"/>
    </source>
</evidence>
<comment type="pathway">
    <text evidence="2 7 8">Cell wall biogenesis; peptidoglycan biosynthesis.</text>
</comment>
<dbReference type="Gene3D" id="3.40.50.720">
    <property type="entry name" value="NAD(P)-binding Rossmann-like Domain"/>
    <property type="match status" value="1"/>
</dbReference>
<evidence type="ECO:0000313" key="12">
    <source>
        <dbReference type="Proteomes" id="UP000178023"/>
    </source>
</evidence>
<dbReference type="Pfam" id="PF02875">
    <property type="entry name" value="Mur_ligase_C"/>
    <property type="match status" value="1"/>
</dbReference>
<dbReference type="EC" id="6.3.2.9" evidence="7 8"/>
<protein>
    <recommendedName>
        <fullName evidence="7 8">UDP-N-acetylmuramoylalanine--D-glutamate ligase</fullName>
        <ecNumber evidence="7 8">6.3.2.9</ecNumber>
    </recommendedName>
    <alternativeName>
        <fullName evidence="7">D-glutamic acid-adding enzyme</fullName>
    </alternativeName>
    <alternativeName>
        <fullName evidence="7">UDP-N-acetylmuramoyl-L-alanyl-D-glutamate synthetase</fullName>
    </alternativeName>
</protein>
<gene>
    <name evidence="7" type="primary">murD</name>
    <name evidence="11" type="ORF">A2750_03855</name>
</gene>
<dbReference type="PANTHER" id="PTHR43692">
    <property type="entry name" value="UDP-N-ACETYLMURAMOYLALANINE--D-GLUTAMATE LIGASE"/>
    <property type="match status" value="1"/>
</dbReference>
<feature type="domain" description="Mur ligase C-terminal" evidence="9">
    <location>
        <begin position="356"/>
        <end position="471"/>
    </location>
</feature>
<keyword evidence="3 7" id="KW-0963">Cytoplasm</keyword>
<comment type="function">
    <text evidence="7 8">Cell wall formation. Catalyzes the addition of glutamate to the nucleotide precursor UDP-N-acetylmuramoyl-L-alanine (UMA).</text>
</comment>
<name>A0A1F8F615_9BACT</name>
<dbReference type="GO" id="GO:0051301">
    <property type="term" value="P:cell division"/>
    <property type="evidence" value="ECO:0007669"/>
    <property type="project" value="UniProtKB-KW"/>
</dbReference>
<evidence type="ECO:0000313" key="11">
    <source>
        <dbReference type="EMBL" id="OGN07719.1"/>
    </source>
</evidence>
<dbReference type="Pfam" id="PF21799">
    <property type="entry name" value="MurD-like_N"/>
    <property type="match status" value="1"/>
</dbReference>
<dbReference type="InterPro" id="IPR036565">
    <property type="entry name" value="Mur-like_cat_sf"/>
</dbReference>
<comment type="catalytic activity">
    <reaction evidence="7 8">
        <text>UDP-N-acetyl-alpha-D-muramoyl-L-alanine + D-glutamate + ATP = UDP-N-acetyl-alpha-D-muramoyl-L-alanyl-D-glutamate + ADP + phosphate + H(+)</text>
        <dbReference type="Rhea" id="RHEA:16429"/>
        <dbReference type="ChEBI" id="CHEBI:15378"/>
        <dbReference type="ChEBI" id="CHEBI:29986"/>
        <dbReference type="ChEBI" id="CHEBI:30616"/>
        <dbReference type="ChEBI" id="CHEBI:43474"/>
        <dbReference type="ChEBI" id="CHEBI:83898"/>
        <dbReference type="ChEBI" id="CHEBI:83900"/>
        <dbReference type="ChEBI" id="CHEBI:456216"/>
        <dbReference type="EC" id="6.3.2.9"/>
    </reaction>
</comment>
<dbReference type="GO" id="GO:0008764">
    <property type="term" value="F:UDP-N-acetylmuramoylalanine-D-glutamate ligase activity"/>
    <property type="evidence" value="ECO:0007669"/>
    <property type="project" value="UniProtKB-UniRule"/>
</dbReference>
<dbReference type="SUPFAM" id="SSF51984">
    <property type="entry name" value="MurCD N-terminal domain"/>
    <property type="match status" value="1"/>
</dbReference>
<dbReference type="GO" id="GO:0008360">
    <property type="term" value="P:regulation of cell shape"/>
    <property type="evidence" value="ECO:0007669"/>
    <property type="project" value="UniProtKB-KW"/>
</dbReference>
<reference evidence="11 12" key="1">
    <citation type="journal article" date="2016" name="Nat. Commun.">
        <title>Thousands of microbial genomes shed light on interconnected biogeochemical processes in an aquifer system.</title>
        <authorList>
            <person name="Anantharaman K."/>
            <person name="Brown C.T."/>
            <person name="Hug L.A."/>
            <person name="Sharon I."/>
            <person name="Castelle C.J."/>
            <person name="Probst A.J."/>
            <person name="Thomas B.C."/>
            <person name="Singh A."/>
            <person name="Wilkins M.J."/>
            <person name="Karaoz U."/>
            <person name="Brodie E.L."/>
            <person name="Williams K.H."/>
            <person name="Hubbard S.S."/>
            <person name="Banfield J.F."/>
        </authorList>
    </citation>
    <scope>NUCLEOTIDE SEQUENCE [LARGE SCALE GENOMIC DNA]</scope>
</reference>
<evidence type="ECO:0000256" key="5">
    <source>
        <dbReference type="ARBA" id="ARBA00022741"/>
    </source>
</evidence>
<dbReference type="InterPro" id="IPR005762">
    <property type="entry name" value="MurD"/>
</dbReference>
<dbReference type="AlphaFoldDB" id="A0A1F8F615"/>
<proteinExistence type="inferred from homology"/>
<comment type="subcellular location">
    <subcellularLocation>
        <location evidence="1 7 8">Cytoplasm</location>
    </subcellularLocation>
</comment>
<evidence type="ECO:0000256" key="7">
    <source>
        <dbReference type="HAMAP-Rule" id="MF_00639"/>
    </source>
</evidence>
<dbReference type="PANTHER" id="PTHR43692:SF1">
    <property type="entry name" value="UDP-N-ACETYLMURAMOYLALANINE--D-GLUTAMATE LIGASE"/>
    <property type="match status" value="1"/>
</dbReference>
<dbReference type="UniPathway" id="UPA00219"/>
<sequence>MKNKFLKNGPRSRFSSNFANADFTKNQQLENSLQGKKVLLIGLGLLGGGINAANWLIEQGAKLTITDLKTNEQLAPSLGQLKNKSRIKFVLGEHREKDFLDNEIVVVNPDVPLSSPFLKLAVKHKKQIENELTLFWKFSQSKNIIAVTGTRGKTTTTNWIGHFVKSARKDTQVAGNSPQNPLLDAISKSKPKTPFVLEVPSFLLEHSLNSGFAPKVAVITNISPDHLNRYRNLSHYALTKANIFKKQTANDYLILGCEDNWTKTFLKQKPKSKVLFFSTKQLPVGEEGCFVSKNRRIVIRFKGKESVVCDSGIFVTSWGAHNLKNLLATVLAARVFGLPLNKIIPATKTLPQIKFREELVYSRGGLEIYNDTAATSPEATIAALERFAKPAKNLILITGGTDRNLEFKKLAETMKSKLNPKQVIFLNGSATQKLKKELGWERAITLETLEECLDNALKMARKSLPTVILFSPGAKSFEKFKSEYDRGEQFNTLIKKVK</sequence>
<feature type="domain" description="Mur ligase central" evidence="10">
    <location>
        <begin position="147"/>
        <end position="333"/>
    </location>
</feature>
<dbReference type="GO" id="GO:0009252">
    <property type="term" value="P:peptidoglycan biosynthetic process"/>
    <property type="evidence" value="ECO:0007669"/>
    <property type="project" value="UniProtKB-UniRule"/>
</dbReference>
<comment type="caution">
    <text evidence="11">The sequence shown here is derived from an EMBL/GenBank/DDBJ whole genome shotgun (WGS) entry which is preliminary data.</text>
</comment>
<dbReference type="Gene3D" id="3.90.190.20">
    <property type="entry name" value="Mur ligase, C-terminal domain"/>
    <property type="match status" value="1"/>
</dbReference>
<dbReference type="GO" id="GO:0071555">
    <property type="term" value="P:cell wall organization"/>
    <property type="evidence" value="ECO:0007669"/>
    <property type="project" value="UniProtKB-KW"/>
</dbReference>
<comment type="similarity">
    <text evidence="7">Belongs to the MurCDEF family.</text>
</comment>
<keyword evidence="7 8" id="KW-0573">Peptidoglycan synthesis</keyword>
<dbReference type="Gene3D" id="3.40.1190.10">
    <property type="entry name" value="Mur-like, catalytic domain"/>
    <property type="match status" value="1"/>
</dbReference>
<keyword evidence="7 8" id="KW-0131">Cell cycle</keyword>
<evidence type="ECO:0000256" key="3">
    <source>
        <dbReference type="ARBA" id="ARBA00022490"/>
    </source>
</evidence>